<proteinExistence type="predicted"/>
<accession>A0A2R4WM80</accession>
<dbReference type="OrthoDB" id="7996394at2"/>
<sequence>MTFIDFRPIVVDTGTSDREGCLALVNGQLVAVLTRLDPGIHSEPGHAGQWHVEVAFPSHVKPPRDTLFADLDQCRTWLAARYG</sequence>
<dbReference type="EMBL" id="CP028843">
    <property type="protein sequence ID" value="AWB22644.1"/>
    <property type="molecule type" value="Genomic_DNA"/>
</dbReference>
<organism evidence="1 2">
    <name type="scientific">Methylobacterium currus</name>
    <dbReference type="NCBI Taxonomy" id="2051553"/>
    <lineage>
        <taxon>Bacteria</taxon>
        <taxon>Pseudomonadati</taxon>
        <taxon>Pseudomonadota</taxon>
        <taxon>Alphaproteobacteria</taxon>
        <taxon>Hyphomicrobiales</taxon>
        <taxon>Methylobacteriaceae</taxon>
        <taxon>Methylobacterium</taxon>
    </lineage>
</organism>
<dbReference type="AlphaFoldDB" id="A0A2R4WM80"/>
<name>A0A2R4WM80_9HYPH</name>
<dbReference type="RefSeq" id="WP_099954449.1">
    <property type="nucleotide sequence ID" value="NZ_CP028843.1"/>
</dbReference>
<protein>
    <submittedName>
        <fullName evidence="1">Uncharacterized protein</fullName>
    </submittedName>
</protein>
<evidence type="ECO:0000313" key="1">
    <source>
        <dbReference type="EMBL" id="AWB22644.1"/>
    </source>
</evidence>
<gene>
    <name evidence="1" type="ORF">DA075_18440</name>
</gene>
<keyword evidence="2" id="KW-1185">Reference proteome</keyword>
<dbReference type="Proteomes" id="UP000244755">
    <property type="component" value="Chromosome 1"/>
</dbReference>
<dbReference type="KEGG" id="mee:DA075_18440"/>
<reference evidence="1 2" key="1">
    <citation type="submission" date="2018-04" db="EMBL/GenBank/DDBJ databases">
        <title>Methylobacterium sp. PR1016A genome.</title>
        <authorList>
            <person name="Park W."/>
        </authorList>
    </citation>
    <scope>NUCLEOTIDE SEQUENCE [LARGE SCALE GENOMIC DNA]</scope>
    <source>
        <strain evidence="1 2">PR1016A</strain>
    </source>
</reference>
<evidence type="ECO:0000313" key="2">
    <source>
        <dbReference type="Proteomes" id="UP000244755"/>
    </source>
</evidence>